<dbReference type="Proteomes" id="UP001162972">
    <property type="component" value="Chromosome 14"/>
</dbReference>
<proteinExistence type="predicted"/>
<sequence>MLVLIMLTVLDDVAKCNKPLYGVEKVEIKVLQDEKSAFVHVHFRYADWTFIKSQAHAVRKLHLFRNGNKNSWL</sequence>
<reference evidence="2 3" key="1">
    <citation type="journal article" date="2023" name="Int. J. Mol. Sci.">
        <title>De Novo Assembly and Annotation of 11 Diverse Shrub Willow (Salix) Genomes Reveals Novel Gene Organization in Sex-Linked Regions.</title>
        <authorList>
            <person name="Hyden B."/>
            <person name="Feng K."/>
            <person name="Yates T.B."/>
            <person name="Jawdy S."/>
            <person name="Cereghino C."/>
            <person name="Smart L.B."/>
            <person name="Muchero W."/>
        </authorList>
    </citation>
    <scope>NUCLEOTIDE SEQUENCE [LARGE SCALE GENOMIC DNA]</scope>
    <source>
        <tissue evidence="2">Shoot tip</tissue>
    </source>
</reference>
<accession>A0AAD6NPQ5</accession>
<evidence type="ECO:0000313" key="3">
    <source>
        <dbReference type="Proteomes" id="UP001162972"/>
    </source>
</evidence>
<dbReference type="AlphaFoldDB" id="A0AAD6NPQ5"/>
<keyword evidence="1" id="KW-0732">Signal</keyword>
<dbReference type="EMBL" id="JAPFFJ010000019">
    <property type="protein sequence ID" value="KAJ6400283.1"/>
    <property type="molecule type" value="Genomic_DNA"/>
</dbReference>
<gene>
    <name evidence="2" type="ORF">OIU84_015854</name>
</gene>
<organism evidence="2 3">
    <name type="scientific">Salix udensis</name>
    <dbReference type="NCBI Taxonomy" id="889485"/>
    <lineage>
        <taxon>Eukaryota</taxon>
        <taxon>Viridiplantae</taxon>
        <taxon>Streptophyta</taxon>
        <taxon>Embryophyta</taxon>
        <taxon>Tracheophyta</taxon>
        <taxon>Spermatophyta</taxon>
        <taxon>Magnoliopsida</taxon>
        <taxon>eudicotyledons</taxon>
        <taxon>Gunneridae</taxon>
        <taxon>Pentapetalae</taxon>
        <taxon>rosids</taxon>
        <taxon>fabids</taxon>
        <taxon>Malpighiales</taxon>
        <taxon>Salicaceae</taxon>
        <taxon>Saliceae</taxon>
        <taxon>Salix</taxon>
    </lineage>
</organism>
<protein>
    <submittedName>
        <fullName evidence="2">Uncharacterized protein</fullName>
    </submittedName>
</protein>
<comment type="caution">
    <text evidence="2">The sequence shown here is derived from an EMBL/GenBank/DDBJ whole genome shotgun (WGS) entry which is preliminary data.</text>
</comment>
<feature type="chain" id="PRO_5041910221" evidence="1">
    <location>
        <begin position="17"/>
        <end position="73"/>
    </location>
</feature>
<keyword evidence="3" id="KW-1185">Reference proteome</keyword>
<evidence type="ECO:0000313" key="2">
    <source>
        <dbReference type="EMBL" id="KAJ6400283.1"/>
    </source>
</evidence>
<feature type="signal peptide" evidence="1">
    <location>
        <begin position="1"/>
        <end position="16"/>
    </location>
</feature>
<name>A0AAD6NPQ5_9ROSI</name>
<evidence type="ECO:0000256" key="1">
    <source>
        <dbReference type="SAM" id="SignalP"/>
    </source>
</evidence>